<gene>
    <name evidence="2" type="ORF">RCL2_002991800</name>
</gene>
<dbReference type="PANTHER" id="PTHR45756:SF1">
    <property type="entry name" value="PROTEIN KINASE DOMAIN CONTAINING PROTEIN"/>
    <property type="match status" value="1"/>
</dbReference>
<dbReference type="Gene3D" id="1.10.510.10">
    <property type="entry name" value="Transferase(Phosphotransferase) domain 1"/>
    <property type="match status" value="1"/>
</dbReference>
<proteinExistence type="predicted"/>
<comment type="caution">
    <text evidence="2">The sequence shown here is derived from an EMBL/GenBank/DDBJ whole genome shotgun (WGS) entry which is preliminary data.</text>
</comment>
<dbReference type="OrthoDB" id="2343059at2759"/>
<keyword evidence="2" id="KW-0418">Kinase</keyword>
<dbReference type="SUPFAM" id="SSF56112">
    <property type="entry name" value="Protein kinase-like (PK-like)"/>
    <property type="match status" value="1"/>
</dbReference>
<dbReference type="Proteomes" id="UP000615446">
    <property type="component" value="Unassembled WGS sequence"/>
</dbReference>
<dbReference type="PANTHER" id="PTHR45756">
    <property type="entry name" value="PALMITOYLTRANSFERASE"/>
    <property type="match status" value="1"/>
</dbReference>
<protein>
    <submittedName>
        <fullName evidence="2">Kinase-like domain-containing protein</fullName>
    </submittedName>
</protein>
<organism evidence="2 3">
    <name type="scientific">Rhizophagus clarus</name>
    <dbReference type="NCBI Taxonomy" id="94130"/>
    <lineage>
        <taxon>Eukaryota</taxon>
        <taxon>Fungi</taxon>
        <taxon>Fungi incertae sedis</taxon>
        <taxon>Mucoromycota</taxon>
        <taxon>Glomeromycotina</taxon>
        <taxon>Glomeromycetes</taxon>
        <taxon>Glomerales</taxon>
        <taxon>Glomeraceae</taxon>
        <taxon>Rhizophagus</taxon>
    </lineage>
</organism>
<dbReference type="GO" id="GO:0005524">
    <property type="term" value="F:ATP binding"/>
    <property type="evidence" value="ECO:0007669"/>
    <property type="project" value="InterPro"/>
</dbReference>
<dbReference type="PRINTS" id="PR00109">
    <property type="entry name" value="TYRKINASE"/>
</dbReference>
<dbReference type="InterPro" id="IPR001245">
    <property type="entry name" value="Ser-Thr/Tyr_kinase_cat_dom"/>
</dbReference>
<feature type="domain" description="Protein kinase" evidence="1">
    <location>
        <begin position="94"/>
        <end position="369"/>
    </location>
</feature>
<reference evidence="2" key="1">
    <citation type="submission" date="2019-10" db="EMBL/GenBank/DDBJ databases">
        <title>Conservation and host-specific expression of non-tandemly repeated heterogenous ribosome RNA gene in arbuscular mycorrhizal fungi.</title>
        <authorList>
            <person name="Maeda T."/>
            <person name="Kobayashi Y."/>
            <person name="Nakagawa T."/>
            <person name="Ezawa T."/>
            <person name="Yamaguchi K."/>
            <person name="Bino T."/>
            <person name="Nishimoto Y."/>
            <person name="Shigenobu S."/>
            <person name="Kawaguchi M."/>
        </authorList>
    </citation>
    <scope>NUCLEOTIDE SEQUENCE</scope>
    <source>
        <strain evidence="2">HR1</strain>
    </source>
</reference>
<dbReference type="PROSITE" id="PS50011">
    <property type="entry name" value="PROTEIN_KINASE_DOM"/>
    <property type="match status" value="1"/>
</dbReference>
<sequence length="470" mass="54057">MHMLTNFLNFLKTKDKLKVILKKSWRKRMVNCGVCPNCKSINTGYAWCNKCDPGRFIKEGGTSGNPAMDEFICERQKQTLHYYDNLEWIPYNKFSNVKLIGEGGFSKIYSATWSEGAPKYDKKKARTSPIEVAFKKLKNSDITTFINEIKIHDECNYANFHITQLYGVTKEPKTEEFMMVLEYATLGNLRDYLKIHPNLKWEEKLEILINIIVNLEFIHDRNYIHKDLHSGNILQFNNYSDDCIDTKITDLGLAQLSNNSNSSNSSNSTSVYGVLPYMAPEILNGGPYTFASDIYSFGIIMVEVSTGKSPYRNIPHDEYLAMAICDGLRPIMAKGTPQCYIDLVNSCLDANPDKRPSSKDILKTIRNWRFYDDHEKPLHSKRKSINKEVGMFKEFIDADREDDKNKGELSSAETLNQNYNSRWMRFNNHREPKNSVGIQIEDYSGFSDLRLTEINKLAASLDSKVMNITE</sequence>
<evidence type="ECO:0000313" key="3">
    <source>
        <dbReference type="Proteomes" id="UP000615446"/>
    </source>
</evidence>
<dbReference type="EMBL" id="BLAL01000324">
    <property type="protein sequence ID" value="GET03585.1"/>
    <property type="molecule type" value="Genomic_DNA"/>
</dbReference>
<dbReference type="InterPro" id="IPR053215">
    <property type="entry name" value="TKL_Ser/Thr_kinase"/>
</dbReference>
<accession>A0A8H3MCS7</accession>
<dbReference type="InterPro" id="IPR011009">
    <property type="entry name" value="Kinase-like_dom_sf"/>
</dbReference>
<dbReference type="Pfam" id="PF07714">
    <property type="entry name" value="PK_Tyr_Ser-Thr"/>
    <property type="match status" value="1"/>
</dbReference>
<dbReference type="InterPro" id="IPR000719">
    <property type="entry name" value="Prot_kinase_dom"/>
</dbReference>
<evidence type="ECO:0000259" key="1">
    <source>
        <dbReference type="PROSITE" id="PS50011"/>
    </source>
</evidence>
<evidence type="ECO:0000313" key="2">
    <source>
        <dbReference type="EMBL" id="GET03585.1"/>
    </source>
</evidence>
<dbReference type="GO" id="GO:0004672">
    <property type="term" value="F:protein kinase activity"/>
    <property type="evidence" value="ECO:0007669"/>
    <property type="project" value="InterPro"/>
</dbReference>
<name>A0A8H3MCS7_9GLOM</name>
<keyword evidence="2" id="KW-0808">Transferase</keyword>
<dbReference type="AlphaFoldDB" id="A0A8H3MCS7"/>